<gene>
    <name evidence="1" type="ORF">V2W30_23035</name>
</gene>
<dbReference type="EMBL" id="CP146022">
    <property type="protein sequence ID" value="WWQ65914.1"/>
    <property type="molecule type" value="Genomic_DNA"/>
</dbReference>
<keyword evidence="2" id="KW-1185">Reference proteome</keyword>
<dbReference type="Proteomes" id="UP001432251">
    <property type="component" value="Chromosome"/>
</dbReference>
<evidence type="ECO:0000313" key="2">
    <source>
        <dbReference type="Proteomes" id="UP001432251"/>
    </source>
</evidence>
<organism evidence="1 2">
    <name type="scientific">Streptomyces citrinus</name>
    <dbReference type="NCBI Taxonomy" id="3118173"/>
    <lineage>
        <taxon>Bacteria</taxon>
        <taxon>Bacillati</taxon>
        <taxon>Actinomycetota</taxon>
        <taxon>Actinomycetes</taxon>
        <taxon>Kitasatosporales</taxon>
        <taxon>Streptomycetaceae</taxon>
        <taxon>Streptomyces</taxon>
    </lineage>
</organism>
<name>A0ACD5AG86_9ACTN</name>
<reference evidence="1" key="1">
    <citation type="journal article" date="2025" name="Int. J. Syst. Evol. Microbiol.">
        <title>Streptomyces citrinus sp. nov., with yellow diffusible pigment.</title>
        <authorList>
            <person name="He Y."/>
            <person name="Yang E."/>
            <person name="Xu J."/>
            <person name="Sun Y."/>
            <person name="Sun L."/>
        </authorList>
    </citation>
    <scope>NUCLEOTIDE SEQUENCE</scope>
    <source>
        <strain evidence="1">Q6</strain>
    </source>
</reference>
<proteinExistence type="predicted"/>
<accession>A0ACD5AG86</accession>
<evidence type="ECO:0000313" key="1">
    <source>
        <dbReference type="EMBL" id="WWQ65914.1"/>
    </source>
</evidence>
<sequence>MSAIEQEQEPGPGHGRDVSGASVEQYARARIVTDSPDAGRAVPVILRYEDRSAQGAQDGRSGPDGEGGLVRVTLPDRGEWVFPRELLERGLRGPVTGGDIRIWPCGRVQAVIEFHRHTNGATVVQFDVKALIRFLRRTYTAVAPVTPQGVTR</sequence>
<protein>
    <submittedName>
        <fullName evidence="1">SsgA family sporulation/cell division regulator</fullName>
    </submittedName>
</protein>